<dbReference type="Pfam" id="PF14524">
    <property type="entry name" value="Wzt_C"/>
    <property type="match status" value="1"/>
</dbReference>
<dbReference type="SUPFAM" id="SSF52540">
    <property type="entry name" value="P-loop containing nucleoside triphosphate hydrolases"/>
    <property type="match status" value="1"/>
</dbReference>
<dbReference type="SMART" id="SM00382">
    <property type="entry name" value="AAA"/>
    <property type="match status" value="1"/>
</dbReference>
<dbReference type="InterPro" id="IPR027417">
    <property type="entry name" value="P-loop_NTPase"/>
</dbReference>
<organism evidence="6 7">
    <name type="scientific">Candidatus Woykebacteria bacterium RBG_13_40_7b</name>
    <dbReference type="NCBI Taxonomy" id="1802594"/>
    <lineage>
        <taxon>Bacteria</taxon>
        <taxon>Candidatus Woykeibacteriota</taxon>
    </lineage>
</organism>
<evidence type="ECO:0000256" key="4">
    <source>
        <dbReference type="ARBA" id="ARBA00022840"/>
    </source>
</evidence>
<comment type="similarity">
    <text evidence="1">Belongs to the ABC transporter superfamily.</text>
</comment>
<evidence type="ECO:0000313" key="7">
    <source>
        <dbReference type="Proteomes" id="UP000177103"/>
    </source>
</evidence>
<dbReference type="InterPro" id="IPR003439">
    <property type="entry name" value="ABC_transporter-like_ATP-bd"/>
</dbReference>
<dbReference type="PANTHER" id="PTHR46743:SF2">
    <property type="entry name" value="TEICHOIC ACIDS EXPORT ATP-BINDING PROTEIN TAGH"/>
    <property type="match status" value="1"/>
</dbReference>
<accession>A0A1G1W794</accession>
<dbReference type="InterPro" id="IPR029439">
    <property type="entry name" value="Wzt_C"/>
</dbReference>
<gene>
    <name evidence="6" type="ORF">A2Y57_01610</name>
</gene>
<dbReference type="InterPro" id="IPR003593">
    <property type="entry name" value="AAA+_ATPase"/>
</dbReference>
<dbReference type="Proteomes" id="UP000177103">
    <property type="component" value="Unassembled WGS sequence"/>
</dbReference>
<dbReference type="InterPro" id="IPR015860">
    <property type="entry name" value="ABC_transpr_TagH-like"/>
</dbReference>
<dbReference type="InterPro" id="IPR050683">
    <property type="entry name" value="Bact_Polysacc_Export_ATP-bd"/>
</dbReference>
<dbReference type="Gene3D" id="3.40.50.300">
    <property type="entry name" value="P-loop containing nucleotide triphosphate hydrolases"/>
    <property type="match status" value="1"/>
</dbReference>
<keyword evidence="2" id="KW-0813">Transport</keyword>
<dbReference type="Gene3D" id="2.70.50.60">
    <property type="entry name" value="abc- transporter (atp binding component) like domain"/>
    <property type="match status" value="1"/>
</dbReference>
<dbReference type="PROSITE" id="PS50893">
    <property type="entry name" value="ABC_TRANSPORTER_2"/>
    <property type="match status" value="1"/>
</dbReference>
<dbReference type="CDD" id="cd10147">
    <property type="entry name" value="Wzt_C-like"/>
    <property type="match status" value="1"/>
</dbReference>
<reference evidence="6 7" key="1">
    <citation type="journal article" date="2016" name="Nat. Commun.">
        <title>Thousands of microbial genomes shed light on interconnected biogeochemical processes in an aquifer system.</title>
        <authorList>
            <person name="Anantharaman K."/>
            <person name="Brown C.T."/>
            <person name="Hug L.A."/>
            <person name="Sharon I."/>
            <person name="Castelle C.J."/>
            <person name="Probst A.J."/>
            <person name="Thomas B.C."/>
            <person name="Singh A."/>
            <person name="Wilkins M.J."/>
            <person name="Karaoz U."/>
            <person name="Brodie E.L."/>
            <person name="Williams K.H."/>
            <person name="Hubbard S.S."/>
            <person name="Banfield J.F."/>
        </authorList>
    </citation>
    <scope>NUCLEOTIDE SEQUENCE [LARGE SCALE GENOMIC DNA]</scope>
</reference>
<evidence type="ECO:0000256" key="1">
    <source>
        <dbReference type="ARBA" id="ARBA00005417"/>
    </source>
</evidence>
<name>A0A1G1W794_9BACT</name>
<dbReference type="AlphaFoldDB" id="A0A1G1W794"/>
<feature type="domain" description="ABC transporter" evidence="5">
    <location>
        <begin position="28"/>
        <end position="249"/>
    </location>
</feature>
<dbReference type="GO" id="GO:0005524">
    <property type="term" value="F:ATP binding"/>
    <property type="evidence" value="ECO:0007669"/>
    <property type="project" value="UniProtKB-KW"/>
</dbReference>
<dbReference type="GO" id="GO:0016020">
    <property type="term" value="C:membrane"/>
    <property type="evidence" value="ECO:0007669"/>
    <property type="project" value="InterPro"/>
</dbReference>
<evidence type="ECO:0000259" key="5">
    <source>
        <dbReference type="PROSITE" id="PS50893"/>
    </source>
</evidence>
<evidence type="ECO:0000313" key="6">
    <source>
        <dbReference type="EMBL" id="OGY23539.1"/>
    </source>
</evidence>
<dbReference type="CDD" id="cd03220">
    <property type="entry name" value="ABC_KpsT_Wzt"/>
    <property type="match status" value="1"/>
</dbReference>
<keyword evidence="4" id="KW-0067">ATP-binding</keyword>
<dbReference type="Pfam" id="PF00005">
    <property type="entry name" value="ABC_tran"/>
    <property type="match status" value="1"/>
</dbReference>
<keyword evidence="3" id="KW-0547">Nucleotide-binding</keyword>
<dbReference type="GO" id="GO:0140359">
    <property type="term" value="F:ABC-type transporter activity"/>
    <property type="evidence" value="ECO:0007669"/>
    <property type="project" value="InterPro"/>
</dbReference>
<sequence length="398" mass="45349">MREEPIIKVKNLTKVFELPHERYSTMKQHFVNFFRQKYVEKLKALDNVSFEIKKGEFFGIIGPNGSGKSTLLKILAQIFQPTSGQIEITGTLSPFIELGVGFNPELSARDNVFLNAAVLGLSKKETEDRFDEIIKFSELEEFVDQKLKNFSSGMQVRLAFSIAIQAQADILLVDEVLAVGDAAFQQKCFEVFRTLKKVGKTIIFVSHQFNAVEDFCDRVALLHDGRIRSIGETEEVVRKYQQMTLAKRSDTVKEITTVDKRWGTGEVRFKSIKIYDENSSEVSLLKSGQNYSFILDYTLKKRVDKLNVGIGVYSVQGAYCFGVNTKMDGYGLDVGRAVELQIDSFPLNEGEYYYNVVFFGDEETQPYDWVGEAGRFVVESDFLQRGVVVLKYRWKNSN</sequence>
<dbReference type="InterPro" id="IPR017871">
    <property type="entry name" value="ABC_transporter-like_CS"/>
</dbReference>
<evidence type="ECO:0000256" key="2">
    <source>
        <dbReference type="ARBA" id="ARBA00022448"/>
    </source>
</evidence>
<dbReference type="PROSITE" id="PS00211">
    <property type="entry name" value="ABC_TRANSPORTER_1"/>
    <property type="match status" value="1"/>
</dbReference>
<dbReference type="GO" id="GO:0016887">
    <property type="term" value="F:ATP hydrolysis activity"/>
    <property type="evidence" value="ECO:0007669"/>
    <property type="project" value="InterPro"/>
</dbReference>
<proteinExistence type="inferred from homology"/>
<evidence type="ECO:0000256" key="3">
    <source>
        <dbReference type="ARBA" id="ARBA00022741"/>
    </source>
</evidence>
<comment type="caution">
    <text evidence="6">The sequence shown here is derived from an EMBL/GenBank/DDBJ whole genome shotgun (WGS) entry which is preliminary data.</text>
</comment>
<dbReference type="PANTHER" id="PTHR46743">
    <property type="entry name" value="TEICHOIC ACIDS EXPORT ATP-BINDING PROTEIN TAGH"/>
    <property type="match status" value="1"/>
</dbReference>
<protein>
    <recommendedName>
        <fullName evidence="5">ABC transporter domain-containing protein</fullName>
    </recommendedName>
</protein>
<dbReference type="EMBL" id="MHCQ01000042">
    <property type="protein sequence ID" value="OGY23539.1"/>
    <property type="molecule type" value="Genomic_DNA"/>
</dbReference>